<keyword evidence="9" id="KW-1185">Reference proteome</keyword>
<keyword evidence="4" id="KW-0735">Signal-anchor</keyword>
<dbReference type="InterPro" id="IPR004263">
    <property type="entry name" value="Exostosin"/>
</dbReference>
<comment type="subcellular location">
    <subcellularLocation>
        <location evidence="1">Golgi apparatus membrane</location>
        <topology evidence="1">Single-pass type II membrane protein</topology>
    </subcellularLocation>
</comment>
<gene>
    <name evidence="8" type="ORF">CITCOLO1_LOCUS12643</name>
</gene>
<evidence type="ECO:0000313" key="9">
    <source>
        <dbReference type="Proteomes" id="UP001642487"/>
    </source>
</evidence>
<comment type="similarity">
    <text evidence="2">Belongs to the glycosyltransferase 47 family.</text>
</comment>
<evidence type="ECO:0000256" key="5">
    <source>
        <dbReference type="ARBA" id="ARBA00023034"/>
    </source>
</evidence>
<keyword evidence="6" id="KW-1133">Transmembrane helix</keyword>
<proteinExistence type="inferred from homology"/>
<keyword evidence="3" id="KW-0328">Glycosyltransferase</keyword>
<accession>A0ABP0YM35</accession>
<sequence length="548" mass="62835">MHPAVTLTFFLSFFSFFFFACLSLNMYSMLPPFLYFVRLNPKSSFNCSSFLFPISSVFSSSSMFPELFSMFFKKQTTIPIIPLNEREKNSKIKKPHLSSSFIFKPYIMYNSFIIFSFILWFLILFLCFPKSTPLTNSDNQTNHLVTTCDGPYVYVYDLPPEFNIGLLQRCRHLSVYTDMCPHVANRGLGRQVSTVSTAANSWFATHQFIAELIFHARMENHPCRTRDPNIANLFYIPFYGGLHASSKFREPNITERDALAVRLVDYIQSQPTWWKNNGRDHFLALGRTAWDFMRNNANGPDFGANCLLNLNAVQNMSVLTVERNPWTGSNQFGIPYASYFHPSTSDEMVMWQNKMRQSKRPNLFTFIGAPRKGLEKAAIRDDIIQQCDMSSKCKLVNCRGEQGKECYDPGRVLRIMSESEFCLQAPGDSFTRRSTFDSILAGCIPVFFSPHTAYTQYFWYMPAKAGHYSVYIDEKGGGRKRIEEELLKIPREKVKRMRERVVKLIPKVTYKHPNSTDFQFKDAVDVALAALSKRVSSSVGGAGGHDMS</sequence>
<dbReference type="InterPro" id="IPR040911">
    <property type="entry name" value="Exostosin_GT47"/>
</dbReference>
<keyword evidence="3" id="KW-0808">Transferase</keyword>
<feature type="transmembrane region" description="Helical" evidence="6">
    <location>
        <begin position="106"/>
        <end position="126"/>
    </location>
</feature>
<keyword evidence="5" id="KW-0333">Golgi apparatus</keyword>
<protein>
    <recommendedName>
        <fullName evidence="7">Exostosin GT47 domain-containing protein</fullName>
    </recommendedName>
</protein>
<evidence type="ECO:0000256" key="1">
    <source>
        <dbReference type="ARBA" id="ARBA00004323"/>
    </source>
</evidence>
<name>A0ABP0YM35_9ROSI</name>
<evidence type="ECO:0000259" key="7">
    <source>
        <dbReference type="Pfam" id="PF03016"/>
    </source>
</evidence>
<dbReference type="Proteomes" id="UP001642487">
    <property type="component" value="Chromosome 4"/>
</dbReference>
<evidence type="ECO:0000313" key="8">
    <source>
        <dbReference type="EMBL" id="CAK9320591.1"/>
    </source>
</evidence>
<evidence type="ECO:0000256" key="3">
    <source>
        <dbReference type="ARBA" id="ARBA00022676"/>
    </source>
</evidence>
<dbReference type="Pfam" id="PF03016">
    <property type="entry name" value="Exostosin_GT47"/>
    <property type="match status" value="1"/>
</dbReference>
<feature type="transmembrane region" description="Helical" evidence="6">
    <location>
        <begin position="50"/>
        <end position="72"/>
    </location>
</feature>
<dbReference type="PANTHER" id="PTHR11062:SF255">
    <property type="entry name" value="XYLOGLUCAN GALACTOSYLTRANSFERASE GT17-RELATED"/>
    <property type="match status" value="1"/>
</dbReference>
<evidence type="ECO:0000256" key="4">
    <source>
        <dbReference type="ARBA" id="ARBA00022968"/>
    </source>
</evidence>
<keyword evidence="6" id="KW-0812">Transmembrane</keyword>
<keyword evidence="6" id="KW-0472">Membrane</keyword>
<feature type="domain" description="Exostosin GT47" evidence="7">
    <location>
        <begin position="148"/>
        <end position="475"/>
    </location>
</feature>
<reference evidence="8 9" key="1">
    <citation type="submission" date="2024-03" db="EMBL/GenBank/DDBJ databases">
        <authorList>
            <person name="Gkanogiannis A."/>
            <person name="Becerra Lopez-Lavalle L."/>
        </authorList>
    </citation>
    <scope>NUCLEOTIDE SEQUENCE [LARGE SCALE GENOMIC DNA]</scope>
</reference>
<organism evidence="8 9">
    <name type="scientific">Citrullus colocynthis</name>
    <name type="common">colocynth</name>
    <dbReference type="NCBI Taxonomy" id="252529"/>
    <lineage>
        <taxon>Eukaryota</taxon>
        <taxon>Viridiplantae</taxon>
        <taxon>Streptophyta</taxon>
        <taxon>Embryophyta</taxon>
        <taxon>Tracheophyta</taxon>
        <taxon>Spermatophyta</taxon>
        <taxon>Magnoliopsida</taxon>
        <taxon>eudicotyledons</taxon>
        <taxon>Gunneridae</taxon>
        <taxon>Pentapetalae</taxon>
        <taxon>rosids</taxon>
        <taxon>fabids</taxon>
        <taxon>Cucurbitales</taxon>
        <taxon>Cucurbitaceae</taxon>
        <taxon>Benincaseae</taxon>
        <taxon>Citrullus</taxon>
    </lineage>
</organism>
<dbReference type="EMBL" id="OZ021738">
    <property type="protein sequence ID" value="CAK9320591.1"/>
    <property type="molecule type" value="Genomic_DNA"/>
</dbReference>
<feature type="transmembrane region" description="Helical" evidence="6">
    <location>
        <begin position="7"/>
        <end position="30"/>
    </location>
</feature>
<dbReference type="PANTHER" id="PTHR11062">
    <property type="entry name" value="EXOSTOSIN HEPARAN SULFATE GLYCOSYLTRANSFERASE -RELATED"/>
    <property type="match status" value="1"/>
</dbReference>
<evidence type="ECO:0000256" key="6">
    <source>
        <dbReference type="SAM" id="Phobius"/>
    </source>
</evidence>
<evidence type="ECO:0000256" key="2">
    <source>
        <dbReference type="ARBA" id="ARBA00010271"/>
    </source>
</evidence>